<evidence type="ECO:0000256" key="1">
    <source>
        <dbReference type="ARBA" id="ARBA00022679"/>
    </source>
</evidence>
<dbReference type="Pfam" id="PF02518">
    <property type="entry name" value="HATPase_c"/>
    <property type="match status" value="1"/>
</dbReference>
<dbReference type="Pfam" id="PF08448">
    <property type="entry name" value="PAS_4"/>
    <property type="match status" value="1"/>
</dbReference>
<evidence type="ECO:0000256" key="2">
    <source>
        <dbReference type="ARBA" id="ARBA00022777"/>
    </source>
</evidence>
<organism evidence="6 7">
    <name type="scientific">Ornithinimicrobium avium</name>
    <dbReference type="NCBI Taxonomy" id="2283195"/>
    <lineage>
        <taxon>Bacteria</taxon>
        <taxon>Bacillati</taxon>
        <taxon>Actinomycetota</taxon>
        <taxon>Actinomycetes</taxon>
        <taxon>Micrococcales</taxon>
        <taxon>Ornithinimicrobiaceae</taxon>
        <taxon>Ornithinimicrobium</taxon>
    </lineage>
</organism>
<feature type="domain" description="Histidine kinase/HSP90-like ATPase" evidence="5">
    <location>
        <begin position="439"/>
        <end position="536"/>
    </location>
</feature>
<dbReference type="SUPFAM" id="SSF55874">
    <property type="entry name" value="ATPase domain of HSP90 chaperone/DNA topoisomerase II/histidine kinase"/>
    <property type="match status" value="1"/>
</dbReference>
<dbReference type="Gene3D" id="3.30.565.10">
    <property type="entry name" value="Histidine kinase-like ATPase, C-terminal domain"/>
    <property type="match status" value="1"/>
</dbReference>
<reference evidence="6 7" key="1">
    <citation type="submission" date="2018-07" db="EMBL/GenBank/DDBJ databases">
        <title>Complete genome sequencing of Ornithinimicrobium sp. AMA3305.</title>
        <authorList>
            <person name="Bae J.-W."/>
        </authorList>
    </citation>
    <scope>NUCLEOTIDE SEQUENCE [LARGE SCALE GENOMIC DNA]</scope>
    <source>
        <strain evidence="6 7">AMA3305</strain>
    </source>
</reference>
<evidence type="ECO:0000313" key="7">
    <source>
        <dbReference type="Proteomes" id="UP000253790"/>
    </source>
</evidence>
<dbReference type="Gene3D" id="3.30.450.40">
    <property type="match status" value="1"/>
</dbReference>
<dbReference type="InterPro" id="IPR035965">
    <property type="entry name" value="PAS-like_dom_sf"/>
</dbReference>
<keyword evidence="7" id="KW-1185">Reference proteome</keyword>
<dbReference type="Pfam" id="PF01590">
    <property type="entry name" value="GAF"/>
    <property type="match status" value="1"/>
</dbReference>
<dbReference type="GO" id="GO:0016020">
    <property type="term" value="C:membrane"/>
    <property type="evidence" value="ECO:0007669"/>
    <property type="project" value="InterPro"/>
</dbReference>
<dbReference type="SMART" id="SM00387">
    <property type="entry name" value="HATPase_c"/>
    <property type="match status" value="1"/>
</dbReference>
<dbReference type="SMART" id="SM00065">
    <property type="entry name" value="GAF"/>
    <property type="match status" value="1"/>
</dbReference>
<feature type="domain" description="GAF" evidence="4">
    <location>
        <begin position="167"/>
        <end position="323"/>
    </location>
</feature>
<accession>A0A345NKC5</accession>
<dbReference type="KEGG" id="orn:DV701_04475"/>
<dbReference type="RefSeq" id="WP_114927248.1">
    <property type="nucleotide sequence ID" value="NZ_CP031229.1"/>
</dbReference>
<dbReference type="GO" id="GO:0000155">
    <property type="term" value="F:phosphorelay sensor kinase activity"/>
    <property type="evidence" value="ECO:0007669"/>
    <property type="project" value="InterPro"/>
</dbReference>
<evidence type="ECO:0000313" key="6">
    <source>
        <dbReference type="EMBL" id="AXH95483.1"/>
    </source>
</evidence>
<dbReference type="OrthoDB" id="227596at2"/>
<dbReference type="EMBL" id="CP031229">
    <property type="protein sequence ID" value="AXH95483.1"/>
    <property type="molecule type" value="Genomic_DNA"/>
</dbReference>
<keyword evidence="3" id="KW-0902">Two-component regulatory system</keyword>
<dbReference type="SUPFAM" id="SSF55785">
    <property type="entry name" value="PYP-like sensor domain (PAS domain)"/>
    <property type="match status" value="1"/>
</dbReference>
<evidence type="ECO:0000259" key="4">
    <source>
        <dbReference type="SMART" id="SM00065"/>
    </source>
</evidence>
<dbReference type="Gene3D" id="1.20.5.1930">
    <property type="match status" value="1"/>
</dbReference>
<dbReference type="InterPro" id="IPR003594">
    <property type="entry name" value="HATPase_dom"/>
</dbReference>
<dbReference type="InterPro" id="IPR013656">
    <property type="entry name" value="PAS_4"/>
</dbReference>
<keyword evidence="1" id="KW-0808">Transferase</keyword>
<dbReference type="InterPro" id="IPR011712">
    <property type="entry name" value="Sig_transdc_His_kin_sub3_dim/P"/>
</dbReference>
<sequence>MTWPVPGERETVAPVTRRDGDLDAQLLEIFFDRVPMGIAVFDKDLRLQRCNRTWAGFFTHYLGVPAESVTPGKGMFELIPGQEEVTAPLLDAALAGQVVRQAAHRLCTEDIVTYWDVVFAPTFVDGEVTGFVDIVTDATERVRAYEQLEQRISGLTAIADAMTVQHPLEKTLRQVARSVRSATRAAAAAVIVWEDSDLLTLAHYGDDGLPAGYRAAVEATYALGARSLIRDVANDSRINVIRGFRTHALADPDYAPLHPMWDGVDYEDAVVVPLGSRGRCVGCVLLYVKAGREVDQDERTFLQAIADQAAVAVENAHLFQDAESHATLVERQRLSRELHDSVSQALFAMTLHASAVARELSSRGTPPTDPVAAGVAALGELTRGAKAEMRALIFELRPDALAAEGLVVALRRQAAALASREGLPIDVVGPARRLPLEASTEEHLYRLVLEALNNAAKHSGARGVEVLIEVSDTGGTPVLTVVVSDDGRGFDPLAVGPGHLGQATMRDRAAACGAEFEVSSAAGEGCTVTVRLPVGEPVAPPTA</sequence>
<dbReference type="InterPro" id="IPR029016">
    <property type="entry name" value="GAF-like_dom_sf"/>
</dbReference>
<protein>
    <submittedName>
        <fullName evidence="6">GAF domain-containing protein</fullName>
    </submittedName>
</protein>
<dbReference type="PANTHER" id="PTHR24421:SF61">
    <property type="entry name" value="OXYGEN SENSOR HISTIDINE KINASE NREB"/>
    <property type="match status" value="1"/>
</dbReference>
<dbReference type="InterPro" id="IPR003018">
    <property type="entry name" value="GAF"/>
</dbReference>
<dbReference type="AlphaFoldDB" id="A0A345NKC5"/>
<evidence type="ECO:0000259" key="5">
    <source>
        <dbReference type="SMART" id="SM00387"/>
    </source>
</evidence>
<proteinExistence type="predicted"/>
<dbReference type="Pfam" id="PF07730">
    <property type="entry name" value="HisKA_3"/>
    <property type="match status" value="1"/>
</dbReference>
<dbReference type="PANTHER" id="PTHR24421">
    <property type="entry name" value="NITRATE/NITRITE SENSOR PROTEIN NARX-RELATED"/>
    <property type="match status" value="1"/>
</dbReference>
<dbReference type="GO" id="GO:0046983">
    <property type="term" value="F:protein dimerization activity"/>
    <property type="evidence" value="ECO:0007669"/>
    <property type="project" value="InterPro"/>
</dbReference>
<dbReference type="CDD" id="cd16917">
    <property type="entry name" value="HATPase_UhpB-NarQ-NarX-like"/>
    <property type="match status" value="1"/>
</dbReference>
<dbReference type="Proteomes" id="UP000253790">
    <property type="component" value="Chromosome"/>
</dbReference>
<dbReference type="InterPro" id="IPR036890">
    <property type="entry name" value="HATPase_C_sf"/>
</dbReference>
<evidence type="ECO:0000256" key="3">
    <source>
        <dbReference type="ARBA" id="ARBA00023012"/>
    </source>
</evidence>
<keyword evidence="2" id="KW-0418">Kinase</keyword>
<dbReference type="Gene3D" id="3.30.450.20">
    <property type="entry name" value="PAS domain"/>
    <property type="match status" value="1"/>
</dbReference>
<dbReference type="SUPFAM" id="SSF55781">
    <property type="entry name" value="GAF domain-like"/>
    <property type="match status" value="1"/>
</dbReference>
<dbReference type="InterPro" id="IPR050482">
    <property type="entry name" value="Sensor_HK_TwoCompSys"/>
</dbReference>
<name>A0A345NKC5_9MICO</name>
<gene>
    <name evidence="6" type="ORF">DV701_04475</name>
</gene>